<protein>
    <submittedName>
        <fullName evidence="2">Uncharacterized protein</fullName>
    </submittedName>
</protein>
<sequence>MLNGYGYLESATLGTKVLKKQVDHIEQKDMGYDFSQPVMGSHLFASPNVIFDETKREETSQPSRLPDSPKFNRSVLNSTVPGKSTEIHSSIHEIKLNGATDVITNIAQEDGLSKPDVFQQREMFSSHQKLFPQIQRVWEPGGYHLTHLSGTGQSSVSIVTTCWSCRIHKSLAYKKIWNLLYNRNTTQISA</sequence>
<feature type="region of interest" description="Disordered" evidence="1">
    <location>
        <begin position="54"/>
        <end position="74"/>
    </location>
</feature>
<gene>
    <name evidence="2" type="ORF">ANE_LOCUS17992</name>
</gene>
<dbReference type="Proteomes" id="UP000489600">
    <property type="component" value="Unassembled WGS sequence"/>
</dbReference>
<dbReference type="AlphaFoldDB" id="A0A565C1U8"/>
<name>A0A565C1U8_9BRAS</name>
<evidence type="ECO:0000313" key="2">
    <source>
        <dbReference type="EMBL" id="VVB07548.1"/>
    </source>
</evidence>
<keyword evidence="3" id="KW-1185">Reference proteome</keyword>
<comment type="caution">
    <text evidence="2">The sequence shown here is derived from an EMBL/GenBank/DDBJ whole genome shotgun (WGS) entry which is preliminary data.</text>
</comment>
<accession>A0A565C1U8</accession>
<evidence type="ECO:0000256" key="1">
    <source>
        <dbReference type="SAM" id="MobiDB-lite"/>
    </source>
</evidence>
<organism evidence="2 3">
    <name type="scientific">Arabis nemorensis</name>
    <dbReference type="NCBI Taxonomy" id="586526"/>
    <lineage>
        <taxon>Eukaryota</taxon>
        <taxon>Viridiplantae</taxon>
        <taxon>Streptophyta</taxon>
        <taxon>Embryophyta</taxon>
        <taxon>Tracheophyta</taxon>
        <taxon>Spermatophyta</taxon>
        <taxon>Magnoliopsida</taxon>
        <taxon>eudicotyledons</taxon>
        <taxon>Gunneridae</taxon>
        <taxon>Pentapetalae</taxon>
        <taxon>rosids</taxon>
        <taxon>malvids</taxon>
        <taxon>Brassicales</taxon>
        <taxon>Brassicaceae</taxon>
        <taxon>Arabideae</taxon>
        <taxon>Arabis</taxon>
    </lineage>
</organism>
<dbReference type="EMBL" id="CABITT030000006">
    <property type="protein sequence ID" value="VVB07548.1"/>
    <property type="molecule type" value="Genomic_DNA"/>
</dbReference>
<proteinExistence type="predicted"/>
<evidence type="ECO:0000313" key="3">
    <source>
        <dbReference type="Proteomes" id="UP000489600"/>
    </source>
</evidence>
<reference evidence="2" key="1">
    <citation type="submission" date="2019-07" db="EMBL/GenBank/DDBJ databases">
        <authorList>
            <person name="Dittberner H."/>
        </authorList>
    </citation>
    <scope>NUCLEOTIDE SEQUENCE [LARGE SCALE GENOMIC DNA]</scope>
</reference>